<reference evidence="3" key="1">
    <citation type="journal article" date="2019" name="Int. J. Syst. Evol. Microbiol.">
        <title>The Global Catalogue of Microorganisms (GCM) 10K type strain sequencing project: providing services to taxonomists for standard genome sequencing and annotation.</title>
        <authorList>
            <consortium name="The Broad Institute Genomics Platform"/>
            <consortium name="The Broad Institute Genome Sequencing Center for Infectious Disease"/>
            <person name="Wu L."/>
            <person name="Ma J."/>
        </authorList>
    </citation>
    <scope>NUCLEOTIDE SEQUENCE [LARGE SCALE GENOMIC DNA]</scope>
    <source>
        <strain evidence="3">CGMCC 1.15474</strain>
    </source>
</reference>
<evidence type="ECO:0000256" key="1">
    <source>
        <dbReference type="SAM" id="Phobius"/>
    </source>
</evidence>
<sequence length="253" mass="28904">MKSTEKKLLNAMNHIKLHSNPPEHLEERIFNKVAPKRLWRLNKVQLSVASAVLVLFFAGGITSAKMSGFFSWNKGMTYQTYETGQIRENVPTPPEILQQSLEQGKKTYNLTEAYSVADYQILRPAKELLPLKNSIGVSTDQPPEGYYPATFILWDVFENRKHNVYVAQYYDSIKTAAARGESDDIESHYFGYKQVSLSDHAIGFITLGESSIKGYRKLHVEYMTANKQVIHLVFYGTLGEKDLISFAKQYVEY</sequence>
<organism evidence="2 3">
    <name type="scientific">Metabacillus endolithicus</name>
    <dbReference type="NCBI Taxonomy" id="1535204"/>
    <lineage>
        <taxon>Bacteria</taxon>
        <taxon>Bacillati</taxon>
        <taxon>Bacillota</taxon>
        <taxon>Bacilli</taxon>
        <taxon>Bacillales</taxon>
        <taxon>Bacillaceae</taxon>
        <taxon>Metabacillus</taxon>
    </lineage>
</organism>
<name>A0ABW5C4M5_9BACI</name>
<keyword evidence="1" id="KW-1133">Transmembrane helix</keyword>
<accession>A0ABW5C4M5</accession>
<dbReference type="EMBL" id="JBHUIK010000008">
    <property type="protein sequence ID" value="MFD2216751.1"/>
    <property type="molecule type" value="Genomic_DNA"/>
</dbReference>
<dbReference type="RefSeq" id="WP_379053530.1">
    <property type="nucleotide sequence ID" value="NZ_JBHUIK010000008.1"/>
</dbReference>
<dbReference type="Proteomes" id="UP001597318">
    <property type="component" value="Unassembled WGS sequence"/>
</dbReference>
<protein>
    <recommendedName>
        <fullName evidence="4">DUF4367 domain-containing protein</fullName>
    </recommendedName>
</protein>
<evidence type="ECO:0000313" key="2">
    <source>
        <dbReference type="EMBL" id="MFD2216751.1"/>
    </source>
</evidence>
<proteinExistence type="predicted"/>
<comment type="caution">
    <text evidence="2">The sequence shown here is derived from an EMBL/GenBank/DDBJ whole genome shotgun (WGS) entry which is preliminary data.</text>
</comment>
<evidence type="ECO:0008006" key="4">
    <source>
        <dbReference type="Google" id="ProtNLM"/>
    </source>
</evidence>
<keyword evidence="3" id="KW-1185">Reference proteome</keyword>
<gene>
    <name evidence="2" type="ORF">ACFSKK_24030</name>
</gene>
<feature type="transmembrane region" description="Helical" evidence="1">
    <location>
        <begin position="44"/>
        <end position="64"/>
    </location>
</feature>
<keyword evidence="1" id="KW-0812">Transmembrane</keyword>
<keyword evidence="1" id="KW-0472">Membrane</keyword>
<evidence type="ECO:0000313" key="3">
    <source>
        <dbReference type="Proteomes" id="UP001597318"/>
    </source>
</evidence>